<feature type="transmembrane region" description="Helical" evidence="1">
    <location>
        <begin position="21"/>
        <end position="42"/>
    </location>
</feature>
<proteinExistence type="predicted"/>
<evidence type="ECO:0000313" key="2">
    <source>
        <dbReference type="EMBL" id="ORW02009.1"/>
    </source>
</evidence>
<keyword evidence="1" id="KW-0812">Transmembrane</keyword>
<reference evidence="2 3" key="1">
    <citation type="submission" date="2016-01" db="EMBL/GenBank/DDBJ databases">
        <title>The new phylogeny of the genus Mycobacterium.</title>
        <authorList>
            <person name="Tarcisio F."/>
            <person name="Conor M."/>
            <person name="Antonella G."/>
            <person name="Elisabetta G."/>
            <person name="Giulia F.S."/>
            <person name="Sara T."/>
            <person name="Anna F."/>
            <person name="Clotilde B."/>
            <person name="Roberto B."/>
            <person name="Veronica D.S."/>
            <person name="Fabio R."/>
            <person name="Monica P."/>
            <person name="Olivier J."/>
            <person name="Enrico T."/>
            <person name="Nicola S."/>
        </authorList>
    </citation>
    <scope>NUCLEOTIDE SEQUENCE [LARGE SCALE GENOMIC DNA]</scope>
    <source>
        <strain evidence="2 3">DSM 45166</strain>
    </source>
</reference>
<evidence type="ECO:0000313" key="3">
    <source>
        <dbReference type="Proteomes" id="UP000193487"/>
    </source>
</evidence>
<dbReference type="RefSeq" id="WP_045377778.1">
    <property type="nucleotide sequence ID" value="NZ_LQPE01000136.1"/>
</dbReference>
<keyword evidence="1" id="KW-0472">Membrane</keyword>
<sequence length="130" mass="14313">MTSELVSRRYSQRWRAILADLVFWSLAGAIVAAFSGPFGEWWHVPRSVLLAGGLTFLVGGLGLLFGLNRLRPTPRRLVWGFGMFNLIFAPIVWVTAMYGWLPLSAPGNWALASAGVIALVLGGWQLDTLR</sequence>
<keyword evidence="3" id="KW-1185">Reference proteome</keyword>
<evidence type="ECO:0000256" key="1">
    <source>
        <dbReference type="SAM" id="Phobius"/>
    </source>
</evidence>
<protein>
    <submittedName>
        <fullName evidence="2">Uncharacterized protein</fullName>
    </submittedName>
</protein>
<dbReference type="EMBL" id="LQPE01000136">
    <property type="protein sequence ID" value="ORW02009.1"/>
    <property type="molecule type" value="Genomic_DNA"/>
</dbReference>
<dbReference type="AlphaFoldDB" id="A0A1X1XTA3"/>
<name>A0A1X1XTA3_9MYCO</name>
<accession>A0A1X1XTA3</accession>
<keyword evidence="1" id="KW-1133">Transmembrane helix</keyword>
<dbReference type="Proteomes" id="UP000193487">
    <property type="component" value="Unassembled WGS sequence"/>
</dbReference>
<feature type="transmembrane region" description="Helical" evidence="1">
    <location>
        <begin position="79"/>
        <end position="101"/>
    </location>
</feature>
<feature type="transmembrane region" description="Helical" evidence="1">
    <location>
        <begin position="48"/>
        <end position="67"/>
    </location>
</feature>
<dbReference type="OrthoDB" id="4736934at2"/>
<organism evidence="2 3">
    <name type="scientific">Mycobacterium kyorinense</name>
    <dbReference type="NCBI Taxonomy" id="487514"/>
    <lineage>
        <taxon>Bacteria</taxon>
        <taxon>Bacillati</taxon>
        <taxon>Actinomycetota</taxon>
        <taxon>Actinomycetes</taxon>
        <taxon>Mycobacteriales</taxon>
        <taxon>Mycobacteriaceae</taxon>
        <taxon>Mycobacterium</taxon>
    </lineage>
</organism>
<comment type="caution">
    <text evidence="2">The sequence shown here is derived from an EMBL/GenBank/DDBJ whole genome shotgun (WGS) entry which is preliminary data.</text>
</comment>
<feature type="transmembrane region" description="Helical" evidence="1">
    <location>
        <begin position="107"/>
        <end position="126"/>
    </location>
</feature>
<gene>
    <name evidence="2" type="ORF">AWC14_07530</name>
</gene>